<evidence type="ECO:0000313" key="5">
    <source>
        <dbReference type="Proteomes" id="UP000245762"/>
    </source>
</evidence>
<keyword evidence="1 2" id="KW-0732">Signal</keyword>
<evidence type="ECO:0000259" key="3">
    <source>
        <dbReference type="Pfam" id="PF18962"/>
    </source>
</evidence>
<dbReference type="NCBIfam" id="TIGR04183">
    <property type="entry name" value="Por_Secre_tail"/>
    <property type="match status" value="1"/>
</dbReference>
<dbReference type="Pfam" id="PF18962">
    <property type="entry name" value="Por_Secre_tail"/>
    <property type="match status" value="1"/>
</dbReference>
<evidence type="ECO:0000256" key="2">
    <source>
        <dbReference type="SAM" id="SignalP"/>
    </source>
</evidence>
<name>A0A316LJD2_9FLAO</name>
<comment type="caution">
    <text evidence="4">The sequence shown here is derived from an EMBL/GenBank/DDBJ whole genome shotgun (WGS) entry which is preliminary data.</text>
</comment>
<protein>
    <submittedName>
        <fullName evidence="4">T9SS C-terminal target domain-containing protein</fullName>
    </submittedName>
</protein>
<dbReference type="RefSeq" id="WP_109660862.1">
    <property type="nucleotide sequence ID" value="NZ_QGEG01000001.1"/>
</dbReference>
<dbReference type="OrthoDB" id="862563at2"/>
<dbReference type="InterPro" id="IPR026444">
    <property type="entry name" value="Secre_tail"/>
</dbReference>
<dbReference type="Proteomes" id="UP000245762">
    <property type="component" value="Unassembled WGS sequence"/>
</dbReference>
<accession>A0A316LJD2</accession>
<sequence length="107" mass="12183">MKKIYFVLIMALPLFTFGQELVSVNTEQAQELQGFKMYPNPVYGEEVYITTASNGSKQIKIYDVFGDVVLTDRISTNTLNISRLVPGVYVLQVTEQKKTMTRKLVIK</sequence>
<feature type="signal peptide" evidence="2">
    <location>
        <begin position="1"/>
        <end position="18"/>
    </location>
</feature>
<dbReference type="AlphaFoldDB" id="A0A316LJD2"/>
<reference evidence="4 5" key="1">
    <citation type="submission" date="2018-05" db="EMBL/GenBank/DDBJ databases">
        <title>Complete genome sequence of Flagellimonas aquimarina ECD12 isolated from seaweed Ecklonia cava.</title>
        <authorList>
            <person name="Choi S."/>
            <person name="Seong C."/>
        </authorList>
    </citation>
    <scope>NUCLEOTIDE SEQUENCE [LARGE SCALE GENOMIC DNA]</scope>
    <source>
        <strain evidence="4 5">ECD12</strain>
    </source>
</reference>
<evidence type="ECO:0000313" key="4">
    <source>
        <dbReference type="EMBL" id="PWL40230.1"/>
    </source>
</evidence>
<feature type="chain" id="PRO_5016287032" evidence="2">
    <location>
        <begin position="19"/>
        <end position="107"/>
    </location>
</feature>
<evidence type="ECO:0000256" key="1">
    <source>
        <dbReference type="ARBA" id="ARBA00022729"/>
    </source>
</evidence>
<keyword evidence="5" id="KW-1185">Reference proteome</keyword>
<proteinExistence type="predicted"/>
<gene>
    <name evidence="4" type="ORF">DKG77_05240</name>
</gene>
<organism evidence="4 5">
    <name type="scientific">Flagellimonas aquimarina</name>
    <dbReference type="NCBI Taxonomy" id="2201895"/>
    <lineage>
        <taxon>Bacteria</taxon>
        <taxon>Pseudomonadati</taxon>
        <taxon>Bacteroidota</taxon>
        <taxon>Flavobacteriia</taxon>
        <taxon>Flavobacteriales</taxon>
        <taxon>Flavobacteriaceae</taxon>
        <taxon>Flagellimonas</taxon>
    </lineage>
</organism>
<dbReference type="EMBL" id="QGEG01000001">
    <property type="protein sequence ID" value="PWL40230.1"/>
    <property type="molecule type" value="Genomic_DNA"/>
</dbReference>
<feature type="domain" description="Secretion system C-terminal sorting" evidence="3">
    <location>
        <begin position="37"/>
        <end position="106"/>
    </location>
</feature>